<sequence length="1088" mass="114764">MGSSHVTGRLPKAAGRRSSNPSLHRAPVRWGPSRAMSQAGALEAKTREPDPRRQQWDYKGLVMTKFAMAADHDLGAHFAPDSPEMRALAGAFDADADGFRPRTVVLLGPAGSGKSTLARRVLLGWVRDELFPGAFSHVFLLAAADAQREGSLAELLAREWADSAAPLEDALARPEGLLFVLDGFDDPALGCLRVGGELCADWAARRPARVLVHSLLRKALLPACSLLVTARAAGARALMSLLVAPRCLALEGVSLAQSVGLLRGPGEAGRALLWAADSPPLLQPCGDPAACALLGEALRLQRAAGGTPGRTLTGVYTTLVFQLLAPGAAAPLAPEARAVLRALCGLAADGLWGLRGTFGTQHLRARGLQRPELCALLHARRPLPGLGGETGYAFLHPSLQEFCAALHYVLQDLDTDVDPRTPLLESSGWRAGLGACAVQVKRFLFGLASGEVAATLGALLGQPVPQGLRGHLLRWVSLLSRPAGAPEPQDTLEAFYCLFETQDEEFARSALSGCEELRLRLHRRADLTVAAFCLPQCRGLRRLRAHLQEASSKEEAAGLARAVEANVCVLLQCRALVEAPVAECWGKFCSALSTHPSLQYLELSGSLLGEWTMKTLCVKMRQPACEIQTLKLEGAQVSLGLRHVWRVLISNPNVKALSLENASLSSDDLAVACEALRHPRCSLESLRLDRCALPRAYARPLARALETSRSLRALGLVGNLPAGRNAGSLRDALRASPCALQRLVLGSCGLGAADCRDLAAGLGAGRSVTHLCLAGNALGSEGASALCQALRRPGCALQRLTLDDCGLDVAACGFLAFALMDAPQLTHLSLSTNPVRDDGAKLLCEALRSPGCRLRGLALAACSLTAACCRSLAVAVVRSPHLRGLDLAANMLGDTGVAALCEGLKQGTSSLERLGLEACELTDAGCEALSSALRLSKRLASVNLARNHLSVAGARKLCQAFCATSKLQIVGGEALPAAAVPTPLGSSCSARADAPPRCAPVALLPPGSPQQLRPQRPAAPAACKPFGALQATGEGRSRGRPAVRRLWKQQQPLEVSALLEEARLSRPGPEVAAGWHAPDEDGRNWWRS</sequence>
<evidence type="ECO:0000259" key="7">
    <source>
        <dbReference type="PROSITE" id="PS50837"/>
    </source>
</evidence>
<feature type="domain" description="NACHT" evidence="7">
    <location>
        <begin position="102"/>
        <end position="231"/>
    </location>
</feature>
<dbReference type="InterPro" id="IPR041075">
    <property type="entry name" value="NOD1/2_WH"/>
</dbReference>
<accession>A0A8J6DJL6</accession>
<dbReference type="GO" id="GO:0005634">
    <property type="term" value="C:nucleus"/>
    <property type="evidence" value="ECO:0007669"/>
    <property type="project" value="TreeGrafter"/>
</dbReference>
<dbReference type="GO" id="GO:0005938">
    <property type="term" value="C:cell cortex"/>
    <property type="evidence" value="ECO:0007669"/>
    <property type="project" value="TreeGrafter"/>
</dbReference>
<dbReference type="Gene3D" id="3.80.10.10">
    <property type="entry name" value="Ribonuclease Inhibitor"/>
    <property type="match status" value="1"/>
</dbReference>
<dbReference type="Pfam" id="PF17779">
    <property type="entry name" value="WHD_NOD2"/>
    <property type="match status" value="1"/>
</dbReference>
<gene>
    <name evidence="8" type="ORF">J0S82_006394</name>
</gene>
<feature type="compositionally biased region" description="Basic and acidic residues" evidence="6">
    <location>
        <begin position="44"/>
        <end position="54"/>
    </location>
</feature>
<dbReference type="GO" id="GO:0005829">
    <property type="term" value="C:cytosol"/>
    <property type="evidence" value="ECO:0007669"/>
    <property type="project" value="TreeGrafter"/>
</dbReference>
<dbReference type="SUPFAM" id="SSF52540">
    <property type="entry name" value="P-loop containing nucleoside triphosphate hydrolases"/>
    <property type="match status" value="1"/>
</dbReference>
<dbReference type="AlphaFoldDB" id="A0A8J6DJL6"/>
<dbReference type="PANTHER" id="PTHR45690:SF7">
    <property type="entry name" value="NACHT, LRR AND PYD DOMAINS-CONTAINING PROTEIN 5"/>
    <property type="match status" value="1"/>
</dbReference>
<evidence type="ECO:0000313" key="9">
    <source>
        <dbReference type="Proteomes" id="UP000700334"/>
    </source>
</evidence>
<evidence type="ECO:0000256" key="3">
    <source>
        <dbReference type="ARBA" id="ARBA00022737"/>
    </source>
</evidence>
<keyword evidence="9" id="KW-1185">Reference proteome</keyword>
<evidence type="ECO:0000256" key="1">
    <source>
        <dbReference type="ARBA" id="ARBA00008665"/>
    </source>
</evidence>
<dbReference type="GO" id="GO:0106333">
    <property type="term" value="C:subcortical maternal complex"/>
    <property type="evidence" value="ECO:0007669"/>
    <property type="project" value="TreeGrafter"/>
</dbReference>
<dbReference type="InterPro" id="IPR001611">
    <property type="entry name" value="Leu-rich_rpt"/>
</dbReference>
<feature type="region of interest" description="Disordered" evidence="6">
    <location>
        <begin position="1066"/>
        <end position="1088"/>
    </location>
</feature>
<dbReference type="InterPro" id="IPR041267">
    <property type="entry name" value="NLRP_HD2"/>
</dbReference>
<dbReference type="InterPro" id="IPR007111">
    <property type="entry name" value="NACHT_NTPase"/>
</dbReference>
<dbReference type="Gene3D" id="3.40.50.300">
    <property type="entry name" value="P-loop containing nucleotide triphosphate hydrolases"/>
    <property type="match status" value="1"/>
</dbReference>
<dbReference type="InterPro" id="IPR050637">
    <property type="entry name" value="NLRP_innate_immun_reg"/>
</dbReference>
<feature type="compositionally biased region" description="Basic and acidic residues" evidence="6">
    <location>
        <begin position="1077"/>
        <end position="1088"/>
    </location>
</feature>
<evidence type="ECO:0000256" key="4">
    <source>
        <dbReference type="ARBA" id="ARBA00022741"/>
    </source>
</evidence>
<keyword evidence="2" id="KW-0433">Leucine-rich repeat</keyword>
<name>A0A8J6DJL6_GALPY</name>
<dbReference type="SUPFAM" id="SSF52047">
    <property type="entry name" value="RNI-like"/>
    <property type="match status" value="1"/>
</dbReference>
<comment type="similarity">
    <text evidence="1">Belongs to the NLRP family.</text>
</comment>
<dbReference type="GO" id="GO:0005524">
    <property type="term" value="F:ATP binding"/>
    <property type="evidence" value="ECO:0007669"/>
    <property type="project" value="UniProtKB-KW"/>
</dbReference>
<evidence type="ECO:0000313" key="8">
    <source>
        <dbReference type="EMBL" id="KAG8510155.1"/>
    </source>
</evidence>
<keyword evidence="5" id="KW-0067">ATP-binding</keyword>
<proteinExistence type="inferred from homology"/>
<feature type="region of interest" description="Disordered" evidence="6">
    <location>
        <begin position="1"/>
        <end position="54"/>
    </location>
</feature>
<dbReference type="GO" id="GO:0050727">
    <property type="term" value="P:regulation of inflammatory response"/>
    <property type="evidence" value="ECO:0007669"/>
    <property type="project" value="TreeGrafter"/>
</dbReference>
<dbReference type="InterPro" id="IPR027417">
    <property type="entry name" value="P-loop_NTPase"/>
</dbReference>
<dbReference type="Proteomes" id="UP000700334">
    <property type="component" value="Unassembled WGS sequence"/>
</dbReference>
<keyword evidence="3" id="KW-0677">Repeat</keyword>
<organism evidence="8 9">
    <name type="scientific">Galemys pyrenaicus</name>
    <name type="common">Iberian desman</name>
    <name type="synonym">Pyrenean desman</name>
    <dbReference type="NCBI Taxonomy" id="202257"/>
    <lineage>
        <taxon>Eukaryota</taxon>
        <taxon>Metazoa</taxon>
        <taxon>Chordata</taxon>
        <taxon>Craniata</taxon>
        <taxon>Vertebrata</taxon>
        <taxon>Euteleostomi</taxon>
        <taxon>Mammalia</taxon>
        <taxon>Eutheria</taxon>
        <taxon>Laurasiatheria</taxon>
        <taxon>Eulipotyphla</taxon>
        <taxon>Talpidae</taxon>
        <taxon>Galemys</taxon>
    </lineage>
</organism>
<reference evidence="8" key="1">
    <citation type="journal article" date="2021" name="Evol. Appl.">
        <title>The genome of the Pyrenean desman and the effects of bottlenecks and inbreeding on the genomic landscape of an endangered species.</title>
        <authorList>
            <person name="Escoda L."/>
            <person name="Castresana J."/>
        </authorList>
    </citation>
    <scope>NUCLEOTIDE SEQUENCE</scope>
    <source>
        <strain evidence="8">IBE-C5619</strain>
    </source>
</reference>
<dbReference type="SMART" id="SM00368">
    <property type="entry name" value="LRR_RI"/>
    <property type="match status" value="11"/>
</dbReference>
<dbReference type="PANTHER" id="PTHR45690">
    <property type="entry name" value="NACHT, LRR AND PYD DOMAINS-CONTAINING PROTEIN 12"/>
    <property type="match status" value="1"/>
</dbReference>
<dbReference type="GO" id="GO:0005739">
    <property type="term" value="C:mitochondrion"/>
    <property type="evidence" value="ECO:0007669"/>
    <property type="project" value="TreeGrafter"/>
</dbReference>
<evidence type="ECO:0000256" key="2">
    <source>
        <dbReference type="ARBA" id="ARBA00022614"/>
    </source>
</evidence>
<dbReference type="Pfam" id="PF05729">
    <property type="entry name" value="NACHT"/>
    <property type="match status" value="1"/>
</dbReference>
<evidence type="ECO:0000256" key="5">
    <source>
        <dbReference type="ARBA" id="ARBA00022840"/>
    </source>
</evidence>
<dbReference type="Pfam" id="PF17776">
    <property type="entry name" value="NLRC4_HD2"/>
    <property type="match status" value="1"/>
</dbReference>
<dbReference type="EMBL" id="JAGFMF010011892">
    <property type="protein sequence ID" value="KAG8510155.1"/>
    <property type="molecule type" value="Genomic_DNA"/>
</dbReference>
<protein>
    <submittedName>
        <fullName evidence="8">NACHT, LRR and PYD domains-containing protein 5</fullName>
    </submittedName>
</protein>
<dbReference type="PROSITE" id="PS50837">
    <property type="entry name" value="NACHT"/>
    <property type="match status" value="1"/>
</dbReference>
<evidence type="ECO:0000256" key="6">
    <source>
        <dbReference type="SAM" id="MobiDB-lite"/>
    </source>
</evidence>
<dbReference type="Pfam" id="PF13516">
    <property type="entry name" value="LRR_6"/>
    <property type="match status" value="3"/>
</dbReference>
<dbReference type="OrthoDB" id="9665559at2759"/>
<comment type="caution">
    <text evidence="8">The sequence shown here is derived from an EMBL/GenBank/DDBJ whole genome shotgun (WGS) entry which is preliminary data.</text>
</comment>
<dbReference type="InterPro" id="IPR032675">
    <property type="entry name" value="LRR_dom_sf"/>
</dbReference>
<keyword evidence="4" id="KW-0547">Nucleotide-binding</keyword>